<keyword evidence="11" id="KW-0159">Chromosome partition</keyword>
<keyword evidence="12" id="KW-0995">Kinetochore</keyword>
<evidence type="ECO:0000313" key="19">
    <source>
        <dbReference type="Proteomes" id="UP000054018"/>
    </source>
</evidence>
<sequence>MRHSVAPNRMSQAASQVTNAVAMNRLLEKKREYDAVAALERVTALFLNRIEGLADDCEVMADAGQAHGQVLEQWQNMFRILDLFLASRQQHGMDDSTVPESTPGERLVRVPLDELQVDATNPPRGA</sequence>
<dbReference type="PANTHER" id="PTHR28036">
    <property type="entry name" value="DASH COMPLEX SUBUNIT DAD2"/>
    <property type="match status" value="1"/>
</dbReference>
<keyword evidence="13" id="KW-0206">Cytoskeleton</keyword>
<proteinExistence type="inferred from homology"/>
<evidence type="ECO:0000256" key="13">
    <source>
        <dbReference type="ARBA" id="ARBA00023212"/>
    </source>
</evidence>
<evidence type="ECO:0000256" key="6">
    <source>
        <dbReference type="ARBA" id="ARBA00022454"/>
    </source>
</evidence>
<evidence type="ECO:0000256" key="14">
    <source>
        <dbReference type="ARBA" id="ARBA00023242"/>
    </source>
</evidence>
<dbReference type="PANTHER" id="PTHR28036:SF1">
    <property type="entry name" value="DASH COMPLEX SUBUNIT DAD2"/>
    <property type="match status" value="1"/>
</dbReference>
<keyword evidence="16" id="KW-0137">Centromere</keyword>
<evidence type="ECO:0000256" key="16">
    <source>
        <dbReference type="ARBA" id="ARBA00023328"/>
    </source>
</evidence>
<gene>
    <name evidence="18" type="ORF">PISMIDRAFT_688937</name>
</gene>
<dbReference type="GO" id="GO:0005874">
    <property type="term" value="C:microtubule"/>
    <property type="evidence" value="ECO:0007669"/>
    <property type="project" value="UniProtKB-KW"/>
</dbReference>
<evidence type="ECO:0000256" key="5">
    <source>
        <dbReference type="ARBA" id="ARBA00020260"/>
    </source>
</evidence>
<evidence type="ECO:0000256" key="2">
    <source>
        <dbReference type="ARBA" id="ARBA00004186"/>
    </source>
</evidence>
<dbReference type="GO" id="GO:1990023">
    <property type="term" value="C:mitotic spindle midzone"/>
    <property type="evidence" value="ECO:0007669"/>
    <property type="project" value="TreeGrafter"/>
</dbReference>
<evidence type="ECO:0000256" key="10">
    <source>
        <dbReference type="ARBA" id="ARBA00022776"/>
    </source>
</evidence>
<evidence type="ECO:0000256" key="4">
    <source>
        <dbReference type="ARBA" id="ARBA00005501"/>
    </source>
</evidence>
<dbReference type="EMBL" id="KN834012">
    <property type="protein sequence ID" value="KIK13201.1"/>
    <property type="molecule type" value="Genomic_DNA"/>
</dbReference>
<keyword evidence="14" id="KW-0539">Nucleus</keyword>
<organism evidence="18 19">
    <name type="scientific">Pisolithus microcarpus 441</name>
    <dbReference type="NCBI Taxonomy" id="765257"/>
    <lineage>
        <taxon>Eukaryota</taxon>
        <taxon>Fungi</taxon>
        <taxon>Dikarya</taxon>
        <taxon>Basidiomycota</taxon>
        <taxon>Agaricomycotina</taxon>
        <taxon>Agaricomycetes</taxon>
        <taxon>Agaricomycetidae</taxon>
        <taxon>Boletales</taxon>
        <taxon>Sclerodermatineae</taxon>
        <taxon>Pisolithaceae</taxon>
        <taxon>Pisolithus</taxon>
    </lineage>
</organism>
<dbReference type="AlphaFoldDB" id="A0A0C9Y8D2"/>
<protein>
    <recommendedName>
        <fullName evidence="5">DASH complex subunit DAD2</fullName>
    </recommendedName>
    <alternativeName>
        <fullName evidence="17">Outer kinetochore protein DAD2</fullName>
    </alternativeName>
</protein>
<dbReference type="InterPro" id="IPR013963">
    <property type="entry name" value="DASH_Dad2"/>
</dbReference>
<reference evidence="18 19" key="1">
    <citation type="submission" date="2014-04" db="EMBL/GenBank/DDBJ databases">
        <authorList>
            <consortium name="DOE Joint Genome Institute"/>
            <person name="Kuo A."/>
            <person name="Kohler A."/>
            <person name="Costa M.D."/>
            <person name="Nagy L.G."/>
            <person name="Floudas D."/>
            <person name="Copeland A."/>
            <person name="Barry K.W."/>
            <person name="Cichocki N."/>
            <person name="Veneault-Fourrey C."/>
            <person name="LaButti K."/>
            <person name="Lindquist E.A."/>
            <person name="Lipzen A."/>
            <person name="Lundell T."/>
            <person name="Morin E."/>
            <person name="Murat C."/>
            <person name="Sun H."/>
            <person name="Tunlid A."/>
            <person name="Henrissat B."/>
            <person name="Grigoriev I.V."/>
            <person name="Hibbett D.S."/>
            <person name="Martin F."/>
            <person name="Nordberg H.P."/>
            <person name="Cantor M.N."/>
            <person name="Hua S.X."/>
        </authorList>
    </citation>
    <scope>NUCLEOTIDE SEQUENCE [LARGE SCALE GENOMIC DNA]</scope>
    <source>
        <strain evidence="18 19">441</strain>
    </source>
</reference>
<keyword evidence="10" id="KW-0498">Mitosis</keyword>
<keyword evidence="8" id="KW-0132">Cell division</keyword>
<evidence type="ECO:0000256" key="17">
    <source>
        <dbReference type="ARBA" id="ARBA00030568"/>
    </source>
</evidence>
<reference evidence="19" key="2">
    <citation type="submission" date="2015-01" db="EMBL/GenBank/DDBJ databases">
        <title>Evolutionary Origins and Diversification of the Mycorrhizal Mutualists.</title>
        <authorList>
            <consortium name="DOE Joint Genome Institute"/>
            <consortium name="Mycorrhizal Genomics Consortium"/>
            <person name="Kohler A."/>
            <person name="Kuo A."/>
            <person name="Nagy L.G."/>
            <person name="Floudas D."/>
            <person name="Copeland A."/>
            <person name="Barry K.W."/>
            <person name="Cichocki N."/>
            <person name="Veneault-Fourrey C."/>
            <person name="LaButti K."/>
            <person name="Lindquist E.A."/>
            <person name="Lipzen A."/>
            <person name="Lundell T."/>
            <person name="Morin E."/>
            <person name="Murat C."/>
            <person name="Riley R."/>
            <person name="Ohm R."/>
            <person name="Sun H."/>
            <person name="Tunlid A."/>
            <person name="Henrissat B."/>
            <person name="Grigoriev I.V."/>
            <person name="Hibbett D.S."/>
            <person name="Martin F."/>
        </authorList>
    </citation>
    <scope>NUCLEOTIDE SEQUENCE [LARGE SCALE GENOMIC DNA]</scope>
    <source>
        <strain evidence="19">441</strain>
    </source>
</reference>
<name>A0A0C9Y8D2_9AGAM</name>
<keyword evidence="15" id="KW-0131">Cell cycle</keyword>
<dbReference type="Pfam" id="PF08654">
    <property type="entry name" value="DASH_Dad2"/>
    <property type="match status" value="1"/>
</dbReference>
<evidence type="ECO:0000256" key="12">
    <source>
        <dbReference type="ARBA" id="ARBA00022838"/>
    </source>
</evidence>
<dbReference type="GO" id="GO:0000278">
    <property type="term" value="P:mitotic cell cycle"/>
    <property type="evidence" value="ECO:0007669"/>
    <property type="project" value="InterPro"/>
</dbReference>
<keyword evidence="7" id="KW-0963">Cytoplasm</keyword>
<evidence type="ECO:0000313" key="18">
    <source>
        <dbReference type="EMBL" id="KIK13201.1"/>
    </source>
</evidence>
<accession>A0A0C9Y8D2</accession>
<evidence type="ECO:0000256" key="15">
    <source>
        <dbReference type="ARBA" id="ARBA00023306"/>
    </source>
</evidence>
<dbReference type="GO" id="GO:0044732">
    <property type="term" value="C:mitotic spindle pole body"/>
    <property type="evidence" value="ECO:0007669"/>
    <property type="project" value="TreeGrafter"/>
</dbReference>
<dbReference type="HOGENOM" id="CLU_138063_4_0_1"/>
<evidence type="ECO:0000256" key="9">
    <source>
        <dbReference type="ARBA" id="ARBA00022701"/>
    </source>
</evidence>
<dbReference type="Proteomes" id="UP000054018">
    <property type="component" value="Unassembled WGS sequence"/>
</dbReference>
<evidence type="ECO:0000256" key="3">
    <source>
        <dbReference type="ARBA" id="ARBA00004629"/>
    </source>
</evidence>
<evidence type="ECO:0000256" key="11">
    <source>
        <dbReference type="ARBA" id="ARBA00022829"/>
    </source>
</evidence>
<comment type="similarity">
    <text evidence="4">Belongs to the DASH complex DAD2 family.</text>
</comment>
<evidence type="ECO:0000256" key="1">
    <source>
        <dbReference type="ARBA" id="ARBA00004123"/>
    </source>
</evidence>
<dbReference type="GO" id="GO:0051301">
    <property type="term" value="P:cell division"/>
    <property type="evidence" value="ECO:0007669"/>
    <property type="project" value="UniProtKB-KW"/>
</dbReference>
<keyword evidence="19" id="KW-1185">Reference proteome</keyword>
<keyword evidence="6" id="KW-0158">Chromosome</keyword>
<evidence type="ECO:0000256" key="7">
    <source>
        <dbReference type="ARBA" id="ARBA00022490"/>
    </source>
</evidence>
<evidence type="ECO:0000256" key="8">
    <source>
        <dbReference type="ARBA" id="ARBA00022618"/>
    </source>
</evidence>
<dbReference type="OrthoDB" id="3230169at2759"/>
<comment type="subcellular location">
    <subcellularLocation>
        <location evidence="3">Chromosome</location>
        <location evidence="3">Centromere</location>
        <location evidence="3">Kinetochore</location>
    </subcellularLocation>
    <subcellularLocation>
        <location evidence="2">Cytoplasm</location>
        <location evidence="2">Cytoskeleton</location>
        <location evidence="2">Spindle</location>
    </subcellularLocation>
    <subcellularLocation>
        <location evidence="1">Nucleus</location>
    </subcellularLocation>
</comment>
<dbReference type="GO" id="GO:0008608">
    <property type="term" value="P:attachment of spindle microtubules to kinetochore"/>
    <property type="evidence" value="ECO:0007669"/>
    <property type="project" value="TreeGrafter"/>
</dbReference>
<dbReference type="GO" id="GO:0042729">
    <property type="term" value="C:DASH complex"/>
    <property type="evidence" value="ECO:0007669"/>
    <property type="project" value="InterPro"/>
</dbReference>
<keyword evidence="9" id="KW-0493">Microtubule</keyword>